<accession>A0A7V7UTV4</accession>
<keyword evidence="2" id="KW-1185">Reference proteome</keyword>
<comment type="caution">
    <text evidence="1">The sequence shown here is derived from an EMBL/GenBank/DDBJ whole genome shotgun (WGS) entry which is preliminary data.</text>
</comment>
<dbReference type="Pfam" id="PF06338">
    <property type="entry name" value="ComK"/>
    <property type="match status" value="1"/>
</dbReference>
<evidence type="ECO:0000313" key="2">
    <source>
        <dbReference type="Proteomes" id="UP000441354"/>
    </source>
</evidence>
<organism evidence="1 2">
    <name type="scientific">Bacillus mesophilum</name>
    <dbReference type="NCBI Taxonomy" id="1071718"/>
    <lineage>
        <taxon>Bacteria</taxon>
        <taxon>Bacillati</taxon>
        <taxon>Bacillota</taxon>
        <taxon>Bacilli</taxon>
        <taxon>Bacillales</taxon>
        <taxon>Bacillaceae</taxon>
        <taxon>Bacillus</taxon>
    </lineage>
</organism>
<dbReference type="PIRSF" id="PIRSF011560">
    <property type="entry name" value="ComK"/>
    <property type="match status" value="1"/>
</dbReference>
<evidence type="ECO:0000313" key="1">
    <source>
        <dbReference type="EMBL" id="KAB2330933.1"/>
    </source>
</evidence>
<reference evidence="1 2" key="1">
    <citation type="journal article" date="2014" name="Arch. Microbiol.">
        <title>Bacillus mesophilum sp. nov., strain IITR-54T, a novel 4-chlorobiphenyl dechlorinating bacterium.</title>
        <authorList>
            <person name="Manickam N."/>
            <person name="Singh N.K."/>
            <person name="Bajaj A."/>
            <person name="Kumar R.M."/>
            <person name="Kaur G."/>
            <person name="Kaur N."/>
            <person name="Bala M."/>
            <person name="Kumar A."/>
            <person name="Mayilraj S."/>
        </authorList>
    </citation>
    <scope>NUCLEOTIDE SEQUENCE [LARGE SCALE GENOMIC DNA]</scope>
    <source>
        <strain evidence="1 2">IITR-54</strain>
    </source>
</reference>
<dbReference type="EMBL" id="WBOT01000006">
    <property type="protein sequence ID" value="KAB2330933.1"/>
    <property type="molecule type" value="Genomic_DNA"/>
</dbReference>
<dbReference type="Proteomes" id="UP000441354">
    <property type="component" value="Unassembled WGS sequence"/>
</dbReference>
<dbReference type="GO" id="GO:0030420">
    <property type="term" value="P:establishment of competence for transformation"/>
    <property type="evidence" value="ECO:0007669"/>
    <property type="project" value="InterPro"/>
</dbReference>
<dbReference type="AlphaFoldDB" id="A0A7V7UTV4"/>
<dbReference type="RefSeq" id="WP_151575258.1">
    <property type="nucleotide sequence ID" value="NZ_WBOT01000006.1"/>
</dbReference>
<protein>
    <submittedName>
        <fullName evidence="1">Transcriptional regulator</fullName>
    </submittedName>
</protein>
<gene>
    <name evidence="1" type="ORF">F7732_17130</name>
</gene>
<proteinExistence type="predicted"/>
<sequence length="179" mass="20589">MGKSIIEEYEINPNTMLIRPIQYGSKTYSQIFELDEEVTSPFKPLDIIKEGCRFFGSSYEGRKEGTKQLTGITHKAPITIDSTNYIYFFPTASAHNIDCTWISAEHIFSHKRIEGGETEITFRNKLSLRLPVSYNTFTNQLLRTALLKTTLMSRIEESERKTIYFVSENRPRMSAAKKG</sequence>
<dbReference type="OrthoDB" id="2417337at2"/>
<dbReference type="InterPro" id="IPR010461">
    <property type="entry name" value="ComK"/>
</dbReference>
<name>A0A7V7UTV4_9BACI</name>